<gene>
    <name evidence="10" type="ORF">THAPSDRAFT_22520</name>
</gene>
<evidence type="ECO:0000256" key="5">
    <source>
        <dbReference type="ARBA" id="ARBA00022840"/>
    </source>
</evidence>
<dbReference type="HOGENOM" id="CLU_359635_0_0_1"/>
<dbReference type="PaxDb" id="35128-Thaps22520"/>
<organism evidence="10 11">
    <name type="scientific">Thalassiosira pseudonana</name>
    <name type="common">Marine diatom</name>
    <name type="synonym">Cyclotella nana</name>
    <dbReference type="NCBI Taxonomy" id="35128"/>
    <lineage>
        <taxon>Eukaryota</taxon>
        <taxon>Sar</taxon>
        <taxon>Stramenopiles</taxon>
        <taxon>Ochrophyta</taxon>
        <taxon>Bacillariophyta</taxon>
        <taxon>Coscinodiscophyceae</taxon>
        <taxon>Thalassiosirophycidae</taxon>
        <taxon>Thalassiosirales</taxon>
        <taxon>Thalassiosiraceae</taxon>
        <taxon>Thalassiosira</taxon>
    </lineage>
</organism>
<evidence type="ECO:0000256" key="1">
    <source>
        <dbReference type="ARBA" id="ARBA00009441"/>
    </source>
</evidence>
<feature type="chain" id="PRO_5002869303" description="DNA repair protein RecN" evidence="9">
    <location>
        <begin position="20"/>
        <end position="810"/>
    </location>
</feature>
<protein>
    <recommendedName>
        <fullName evidence="2">DNA repair protein RecN</fullName>
    </recommendedName>
    <alternativeName>
        <fullName evidence="7">Recombination protein N</fullName>
    </alternativeName>
</protein>
<dbReference type="OMA" id="HIVVERW"/>
<evidence type="ECO:0000256" key="9">
    <source>
        <dbReference type="SAM" id="SignalP"/>
    </source>
</evidence>
<dbReference type="InParanoid" id="B8C1M4"/>
<sequence length="810" mass="87755">MPHSLKTVFILQLSTVVSSFQCLRPSVTFGIDPDNTKIHHGFLDGVRPSTRTRVRAWSDISTGHDTKVRNSLLSDEGSVPSFDHSSNTCHRRSSQIVSIKSTNIAGLTNSQGTSDIEVNFGSNGACFIAVTGESGSGKSLLVSKAVDLVTGGKAVATLVPTLGEGGEDERSSVEMISSSLERFGIDPTILSNDQSTMTNQLHLQRTLQWSDTGRLKSICRINGKHISLKSLRHIAAPLFTRVDVGAAATALARPASRLAMIDMGVEDSLKQNCLEMRESYKRARKKRMRLKSELESRVLPSSMQGSGYTSTSEEDQTELLGHWVDELEKFETRTNLFRDALLGQYNELMMDQYNEHDNKKSSGLLNTLQNFKKTTWGGGNASEDNSLFATILEFREEIKAVESQLASAHAAYESLASLSSPESAAVALEKVRKLLYSISRDNSGPLFDSIETTHDLLNEVESSLNECARSIDGDSNSVISTLEQMICNGISIEEIDNIVADWNSLARKHGISPYALPKCHESLRQELDGNVEALLLLPEAEKEERVALKNFSLACKELSDARNVVATNLSEAVSQILPSLGLEGTSFQVQLKQRQGGFEDPYFGADNVGVDLVDFLLLHQKSNTGGQIDESQRGGNIEQVGSSGEKSRVLLAIETALPGSIGSTCNAYSNSADNVQTDSSPKAQPICIIYDEIDAHVGGRAAVTMAKLLADQTRKAPDLADIDTATMERGSQIIAITHSASVAAIADKHIVVERTIRQDSTASPVRALTVDGSSRRKEIARMASGDLAAGEAEAFADALIRDALLQRKAP</sequence>
<dbReference type="GO" id="GO:0006310">
    <property type="term" value="P:DNA recombination"/>
    <property type="evidence" value="ECO:0007669"/>
    <property type="project" value="InterPro"/>
</dbReference>
<dbReference type="Proteomes" id="UP000001449">
    <property type="component" value="Chromosome 5"/>
</dbReference>
<keyword evidence="3" id="KW-0547">Nucleotide-binding</keyword>
<dbReference type="Gene3D" id="3.40.50.300">
    <property type="entry name" value="P-loop containing nucleotide triphosphate hydrolases"/>
    <property type="match status" value="2"/>
</dbReference>
<comment type="similarity">
    <text evidence="1">Belongs to the RecN family.</text>
</comment>
<evidence type="ECO:0000256" key="4">
    <source>
        <dbReference type="ARBA" id="ARBA00022763"/>
    </source>
</evidence>
<dbReference type="GO" id="GO:0005524">
    <property type="term" value="F:ATP binding"/>
    <property type="evidence" value="ECO:0007669"/>
    <property type="project" value="UniProtKB-KW"/>
</dbReference>
<dbReference type="PANTHER" id="PTHR11059">
    <property type="entry name" value="DNA REPAIR PROTEIN RECN"/>
    <property type="match status" value="1"/>
</dbReference>
<reference evidence="10 11" key="1">
    <citation type="journal article" date="2004" name="Science">
        <title>The genome of the diatom Thalassiosira pseudonana: ecology, evolution, and metabolism.</title>
        <authorList>
            <person name="Armbrust E.V."/>
            <person name="Berges J.A."/>
            <person name="Bowler C."/>
            <person name="Green B.R."/>
            <person name="Martinez D."/>
            <person name="Putnam N.H."/>
            <person name="Zhou S."/>
            <person name="Allen A.E."/>
            <person name="Apt K.E."/>
            <person name="Bechner M."/>
            <person name="Brzezinski M.A."/>
            <person name="Chaal B.K."/>
            <person name="Chiovitti A."/>
            <person name="Davis A.K."/>
            <person name="Demarest M.S."/>
            <person name="Detter J.C."/>
            <person name="Glavina T."/>
            <person name="Goodstein D."/>
            <person name="Hadi M.Z."/>
            <person name="Hellsten U."/>
            <person name="Hildebrand M."/>
            <person name="Jenkins B.D."/>
            <person name="Jurka J."/>
            <person name="Kapitonov V.V."/>
            <person name="Kroger N."/>
            <person name="Lau W.W."/>
            <person name="Lane T.W."/>
            <person name="Larimer F.W."/>
            <person name="Lippmeier J.C."/>
            <person name="Lucas S."/>
            <person name="Medina M."/>
            <person name="Montsant A."/>
            <person name="Obornik M."/>
            <person name="Parker M.S."/>
            <person name="Palenik B."/>
            <person name="Pazour G.J."/>
            <person name="Richardson P.M."/>
            <person name="Rynearson T.A."/>
            <person name="Saito M.A."/>
            <person name="Schwartz D.C."/>
            <person name="Thamatrakoln K."/>
            <person name="Valentin K."/>
            <person name="Vardi A."/>
            <person name="Wilkerson F.P."/>
            <person name="Rokhsar D.S."/>
        </authorList>
    </citation>
    <scope>NUCLEOTIDE SEQUENCE [LARGE SCALE GENOMIC DNA]</scope>
    <source>
        <strain evidence="10 11">CCMP1335</strain>
    </source>
</reference>
<evidence type="ECO:0000313" key="11">
    <source>
        <dbReference type="Proteomes" id="UP000001449"/>
    </source>
</evidence>
<feature type="coiled-coil region" evidence="8">
    <location>
        <begin position="266"/>
        <end position="293"/>
    </location>
</feature>
<dbReference type="RefSeq" id="XP_002290489.1">
    <property type="nucleotide sequence ID" value="XM_002290453.1"/>
</dbReference>
<evidence type="ECO:0000256" key="3">
    <source>
        <dbReference type="ARBA" id="ARBA00022741"/>
    </source>
</evidence>
<evidence type="ECO:0000256" key="2">
    <source>
        <dbReference type="ARBA" id="ARBA00021315"/>
    </source>
</evidence>
<keyword evidence="5" id="KW-0067">ATP-binding</keyword>
<dbReference type="GeneID" id="7448444"/>
<feature type="signal peptide" evidence="9">
    <location>
        <begin position="1"/>
        <end position="19"/>
    </location>
</feature>
<dbReference type="InterPro" id="IPR004604">
    <property type="entry name" value="DNA_recomb/repair_RecN"/>
</dbReference>
<accession>B8C1M4</accession>
<keyword evidence="4" id="KW-0227">DNA damage</keyword>
<dbReference type="EMBL" id="CM000642">
    <property type="protein sequence ID" value="EED92241.1"/>
    <property type="molecule type" value="Genomic_DNA"/>
</dbReference>
<dbReference type="PANTHER" id="PTHR11059:SF0">
    <property type="entry name" value="DNA REPAIR PROTEIN RECN"/>
    <property type="match status" value="1"/>
</dbReference>
<keyword evidence="8" id="KW-0175">Coiled coil</keyword>
<keyword evidence="6" id="KW-0234">DNA repair</keyword>
<dbReference type="KEGG" id="tps:THAPSDRAFT_22520"/>
<evidence type="ECO:0000256" key="8">
    <source>
        <dbReference type="SAM" id="Coils"/>
    </source>
</evidence>
<dbReference type="AlphaFoldDB" id="B8C1M4"/>
<reference evidence="10 11" key="2">
    <citation type="journal article" date="2008" name="Nature">
        <title>The Phaeodactylum genome reveals the evolutionary history of diatom genomes.</title>
        <authorList>
            <person name="Bowler C."/>
            <person name="Allen A.E."/>
            <person name="Badger J.H."/>
            <person name="Grimwood J."/>
            <person name="Jabbari K."/>
            <person name="Kuo A."/>
            <person name="Maheswari U."/>
            <person name="Martens C."/>
            <person name="Maumus F."/>
            <person name="Otillar R.P."/>
            <person name="Rayko E."/>
            <person name="Salamov A."/>
            <person name="Vandepoele K."/>
            <person name="Beszteri B."/>
            <person name="Gruber A."/>
            <person name="Heijde M."/>
            <person name="Katinka M."/>
            <person name="Mock T."/>
            <person name="Valentin K."/>
            <person name="Verret F."/>
            <person name="Berges J.A."/>
            <person name="Brownlee C."/>
            <person name="Cadoret J.P."/>
            <person name="Chiovitti A."/>
            <person name="Choi C.J."/>
            <person name="Coesel S."/>
            <person name="De Martino A."/>
            <person name="Detter J.C."/>
            <person name="Durkin C."/>
            <person name="Falciatore A."/>
            <person name="Fournet J."/>
            <person name="Haruta M."/>
            <person name="Huysman M.J."/>
            <person name="Jenkins B.D."/>
            <person name="Jiroutova K."/>
            <person name="Jorgensen R.E."/>
            <person name="Joubert Y."/>
            <person name="Kaplan A."/>
            <person name="Kroger N."/>
            <person name="Kroth P.G."/>
            <person name="La Roche J."/>
            <person name="Lindquist E."/>
            <person name="Lommer M."/>
            <person name="Martin-Jezequel V."/>
            <person name="Lopez P.J."/>
            <person name="Lucas S."/>
            <person name="Mangogna M."/>
            <person name="McGinnis K."/>
            <person name="Medlin L.K."/>
            <person name="Montsant A."/>
            <person name="Oudot-Le Secq M.P."/>
            <person name="Napoli C."/>
            <person name="Obornik M."/>
            <person name="Parker M.S."/>
            <person name="Petit J.L."/>
            <person name="Porcel B.M."/>
            <person name="Poulsen N."/>
            <person name="Robison M."/>
            <person name="Rychlewski L."/>
            <person name="Rynearson T.A."/>
            <person name="Schmutz J."/>
            <person name="Shapiro H."/>
            <person name="Siaut M."/>
            <person name="Stanley M."/>
            <person name="Sussman M.R."/>
            <person name="Taylor A.R."/>
            <person name="Vardi A."/>
            <person name="von Dassow P."/>
            <person name="Vyverman W."/>
            <person name="Willis A."/>
            <person name="Wyrwicz L.S."/>
            <person name="Rokhsar D.S."/>
            <person name="Weissenbach J."/>
            <person name="Armbrust E.V."/>
            <person name="Green B.R."/>
            <person name="Van de Peer Y."/>
            <person name="Grigoriev I.V."/>
        </authorList>
    </citation>
    <scope>NUCLEOTIDE SEQUENCE [LARGE SCALE GENOMIC DNA]</scope>
    <source>
        <strain evidence="10 11">CCMP1335</strain>
    </source>
</reference>
<dbReference type="eggNOG" id="ENOG502RZ0Y">
    <property type="taxonomic scope" value="Eukaryota"/>
</dbReference>
<keyword evidence="11" id="KW-1185">Reference proteome</keyword>
<dbReference type="SUPFAM" id="SSF52540">
    <property type="entry name" value="P-loop containing nucleoside triphosphate hydrolases"/>
    <property type="match status" value="1"/>
</dbReference>
<evidence type="ECO:0000313" key="10">
    <source>
        <dbReference type="EMBL" id="EED92241.1"/>
    </source>
</evidence>
<name>B8C1M4_THAPS</name>
<dbReference type="FunFam" id="3.40.50.300:FF:003365">
    <property type="entry name" value="DNA repair protein RecN"/>
    <property type="match status" value="1"/>
</dbReference>
<dbReference type="InterPro" id="IPR027417">
    <property type="entry name" value="P-loop_NTPase"/>
</dbReference>
<evidence type="ECO:0000256" key="7">
    <source>
        <dbReference type="ARBA" id="ARBA00033408"/>
    </source>
</evidence>
<proteinExistence type="inferred from homology"/>
<dbReference type="GO" id="GO:0006281">
    <property type="term" value="P:DNA repair"/>
    <property type="evidence" value="ECO:0007669"/>
    <property type="project" value="UniProtKB-KW"/>
</dbReference>
<keyword evidence="9" id="KW-0732">Signal</keyword>
<evidence type="ECO:0000256" key="6">
    <source>
        <dbReference type="ARBA" id="ARBA00023204"/>
    </source>
</evidence>